<dbReference type="SMART" id="SM00855">
    <property type="entry name" value="PGAM"/>
    <property type="match status" value="1"/>
</dbReference>
<keyword evidence="1" id="KW-0378">Hydrolase</keyword>
<dbReference type="PANTHER" id="PTHR46517:SF1">
    <property type="entry name" value="FRUCTOSE-2,6-BISPHOSPHATASE TIGAR"/>
    <property type="match status" value="1"/>
</dbReference>
<dbReference type="STRING" id="93625.A0A409XA64"/>
<dbReference type="Proteomes" id="UP000283269">
    <property type="component" value="Unassembled WGS sequence"/>
</dbReference>
<dbReference type="GO" id="GO:0043456">
    <property type="term" value="P:regulation of pentose-phosphate shunt"/>
    <property type="evidence" value="ECO:0007669"/>
    <property type="project" value="TreeGrafter"/>
</dbReference>
<evidence type="ECO:0000313" key="2">
    <source>
        <dbReference type="EMBL" id="PPQ87652.1"/>
    </source>
</evidence>
<dbReference type="SUPFAM" id="SSF53254">
    <property type="entry name" value="Phosphoglycerate mutase-like"/>
    <property type="match status" value="1"/>
</dbReference>
<dbReference type="GO" id="GO:0005829">
    <property type="term" value="C:cytosol"/>
    <property type="evidence" value="ECO:0007669"/>
    <property type="project" value="TreeGrafter"/>
</dbReference>
<protein>
    <recommendedName>
        <fullName evidence="4">Phosphoglycerate mutase</fullName>
    </recommendedName>
</protein>
<dbReference type="OrthoDB" id="354304at2759"/>
<dbReference type="InterPro" id="IPR029033">
    <property type="entry name" value="His_PPase_superfam"/>
</dbReference>
<dbReference type="AlphaFoldDB" id="A0A409XA64"/>
<evidence type="ECO:0000256" key="1">
    <source>
        <dbReference type="ARBA" id="ARBA00022801"/>
    </source>
</evidence>
<comment type="caution">
    <text evidence="2">The sequence shown here is derived from an EMBL/GenBank/DDBJ whole genome shotgun (WGS) entry which is preliminary data.</text>
</comment>
<dbReference type="InterPro" id="IPR051695">
    <property type="entry name" value="Phosphoglycerate_Mutase"/>
</dbReference>
<organism evidence="2 3">
    <name type="scientific">Psilocybe cyanescens</name>
    <dbReference type="NCBI Taxonomy" id="93625"/>
    <lineage>
        <taxon>Eukaryota</taxon>
        <taxon>Fungi</taxon>
        <taxon>Dikarya</taxon>
        <taxon>Basidiomycota</taxon>
        <taxon>Agaricomycotina</taxon>
        <taxon>Agaricomycetes</taxon>
        <taxon>Agaricomycetidae</taxon>
        <taxon>Agaricales</taxon>
        <taxon>Agaricineae</taxon>
        <taxon>Strophariaceae</taxon>
        <taxon>Psilocybe</taxon>
    </lineage>
</organism>
<dbReference type="CDD" id="cd07067">
    <property type="entry name" value="HP_PGM_like"/>
    <property type="match status" value="1"/>
</dbReference>
<proteinExistence type="predicted"/>
<gene>
    <name evidence="2" type="ORF">CVT25_011490</name>
</gene>
<accession>A0A409XA64</accession>
<reference evidence="2 3" key="1">
    <citation type="journal article" date="2018" name="Evol. Lett.">
        <title>Horizontal gene cluster transfer increased hallucinogenic mushroom diversity.</title>
        <authorList>
            <person name="Reynolds H.T."/>
            <person name="Vijayakumar V."/>
            <person name="Gluck-Thaler E."/>
            <person name="Korotkin H.B."/>
            <person name="Matheny P.B."/>
            <person name="Slot J.C."/>
        </authorList>
    </citation>
    <scope>NUCLEOTIDE SEQUENCE [LARGE SCALE GENOMIC DNA]</scope>
    <source>
        <strain evidence="2 3">2631</strain>
    </source>
</reference>
<dbReference type="EMBL" id="NHYD01002235">
    <property type="protein sequence ID" value="PPQ87652.1"/>
    <property type="molecule type" value="Genomic_DNA"/>
</dbReference>
<sequence>MITVTFIRHGQSEDNLGLRRFWNRNPFGLVGRMHLYLNMQANALGRSFSSTSITHIYASPLLRALATAQYIQHHQPDPKPPLKTNAHLREQYFGIAEGYPWVLQQPEDIPLEDLYQQRIFPVLYGRDAKFPEAESLNDLERRAEIALRECVLPHLNESQSSESEHSCVHVAIASHGLCIGELVAALVRLDPDAVHTMRFTGLSNTAWTRVNVRIREGHRGPIDPSNPPPLEVTITNTKEKNHLSTLNDIPHVELDGASAEARAFFGGESVQAS</sequence>
<dbReference type="Pfam" id="PF00300">
    <property type="entry name" value="His_Phos_1"/>
    <property type="match status" value="1"/>
</dbReference>
<evidence type="ECO:0008006" key="4">
    <source>
        <dbReference type="Google" id="ProtNLM"/>
    </source>
</evidence>
<dbReference type="GO" id="GO:0045820">
    <property type="term" value="P:negative regulation of glycolytic process"/>
    <property type="evidence" value="ECO:0007669"/>
    <property type="project" value="TreeGrafter"/>
</dbReference>
<dbReference type="InParanoid" id="A0A409XA64"/>
<dbReference type="FunCoup" id="A0A409XA64">
    <property type="interactions" value="264"/>
</dbReference>
<dbReference type="GO" id="GO:0004331">
    <property type="term" value="F:fructose-2,6-bisphosphate 2-phosphatase activity"/>
    <property type="evidence" value="ECO:0007669"/>
    <property type="project" value="TreeGrafter"/>
</dbReference>
<evidence type="ECO:0000313" key="3">
    <source>
        <dbReference type="Proteomes" id="UP000283269"/>
    </source>
</evidence>
<name>A0A409XA64_PSICY</name>
<keyword evidence="3" id="KW-1185">Reference proteome</keyword>
<dbReference type="InterPro" id="IPR013078">
    <property type="entry name" value="His_Pase_superF_clade-1"/>
</dbReference>
<dbReference type="PANTHER" id="PTHR46517">
    <property type="entry name" value="FRUCTOSE-2,6-BISPHOSPHATASE TIGAR"/>
    <property type="match status" value="1"/>
</dbReference>
<dbReference type="Gene3D" id="3.40.50.1240">
    <property type="entry name" value="Phosphoglycerate mutase-like"/>
    <property type="match status" value="1"/>
</dbReference>